<dbReference type="STRING" id="319653.SAMN04487973_11842"/>
<dbReference type="Pfam" id="PF02016">
    <property type="entry name" value="Peptidase_S66"/>
    <property type="match status" value="1"/>
</dbReference>
<feature type="domain" description="LD-carboxypeptidase N-terminal" evidence="4">
    <location>
        <begin position="16"/>
        <end position="126"/>
    </location>
</feature>
<evidence type="ECO:0000256" key="1">
    <source>
        <dbReference type="ARBA" id="ARBA00010233"/>
    </source>
</evidence>
<dbReference type="AlphaFoldDB" id="A0A0R2JX70"/>
<dbReference type="SUPFAM" id="SSF52317">
    <property type="entry name" value="Class I glutamine amidotransferase-like"/>
    <property type="match status" value="1"/>
</dbReference>
<comment type="caution">
    <text evidence="6">The sequence shown here is derived from an EMBL/GenBank/DDBJ whole genome shotgun (WGS) entry which is preliminary data.</text>
</comment>
<dbReference type="PIRSF" id="PIRSF028757">
    <property type="entry name" value="LD-carboxypeptidase"/>
    <property type="match status" value="1"/>
</dbReference>
<dbReference type="PATRIC" id="fig|319653.3.peg.749"/>
<dbReference type="Gene3D" id="3.50.30.60">
    <property type="entry name" value="LD-carboxypeptidase A C-terminal domain-like"/>
    <property type="match status" value="1"/>
</dbReference>
<accession>A0A0R2JX70</accession>
<keyword evidence="2" id="KW-0378">Hydrolase</keyword>
<feature type="active site" description="Charge relay system" evidence="3">
    <location>
        <position position="239"/>
    </location>
</feature>
<proteinExistence type="inferred from homology"/>
<dbReference type="Proteomes" id="UP000051749">
    <property type="component" value="Unassembled WGS sequence"/>
</dbReference>
<evidence type="ECO:0000256" key="2">
    <source>
        <dbReference type="ARBA" id="ARBA00022801"/>
    </source>
</evidence>
<gene>
    <name evidence="6" type="ORF">IV87_GL000739</name>
</gene>
<dbReference type="InterPro" id="IPR029062">
    <property type="entry name" value="Class_I_gatase-like"/>
</dbReference>
<dbReference type="InterPro" id="IPR040921">
    <property type="entry name" value="Peptidase_S66C"/>
</dbReference>
<dbReference type="Pfam" id="PF17676">
    <property type="entry name" value="Peptidase_S66C"/>
    <property type="match status" value="1"/>
</dbReference>
<dbReference type="EMBL" id="JQBY01000019">
    <property type="protein sequence ID" value="KRN81791.1"/>
    <property type="molecule type" value="Genomic_DNA"/>
</dbReference>
<dbReference type="InterPro" id="IPR027478">
    <property type="entry name" value="LdcA_N"/>
</dbReference>
<evidence type="ECO:0000259" key="4">
    <source>
        <dbReference type="Pfam" id="PF02016"/>
    </source>
</evidence>
<sequence>MLKIKNFKEVDNVTTIGFFSPSTPITATSPQRFKRALTFLQNKGIKLVAGNLTGKQDGYRAGSIQARVAELNALIQNPQVEVIMATIGGTNSNALLPYIDYETLKKHPKTFVGYSDMTAILLAIKIRVPACRVLYGPALVASFGEFEPLVSQTWQNFIHVLQTPNGGAVTIQAPKQWTDEVLNWNEFTRPKTLRDNQWVYTRTTQLSGRIMGGNLNTMYGFINSPYFPKFSHHDLLFIEDAEKDAATVEKNFAMLKNAGIFYQVKGIILGKHAVFDDCDTGRKPLDILQEVLDDNHLPIIADYVSCHTVPMITTPIGSMASFDAQKMQVTFSNF</sequence>
<evidence type="ECO:0000313" key="7">
    <source>
        <dbReference type="Proteomes" id="UP000051749"/>
    </source>
</evidence>
<reference evidence="6 7" key="1">
    <citation type="journal article" date="2015" name="Genome Announc.">
        <title>Expanding the biotechnology potential of lactobacilli through comparative genomics of 213 strains and associated genera.</title>
        <authorList>
            <person name="Sun Z."/>
            <person name="Harris H.M."/>
            <person name="McCann A."/>
            <person name="Guo C."/>
            <person name="Argimon S."/>
            <person name="Zhang W."/>
            <person name="Yang X."/>
            <person name="Jeffery I.B."/>
            <person name="Cooney J.C."/>
            <person name="Kagawa T.F."/>
            <person name="Liu W."/>
            <person name="Song Y."/>
            <person name="Salvetti E."/>
            <person name="Wrobel A."/>
            <person name="Rasinkangas P."/>
            <person name="Parkhill J."/>
            <person name="Rea M.C."/>
            <person name="O'Sullivan O."/>
            <person name="Ritari J."/>
            <person name="Douillard F.P."/>
            <person name="Paul Ross R."/>
            <person name="Yang R."/>
            <person name="Briner A.E."/>
            <person name="Felis G.E."/>
            <person name="de Vos W.M."/>
            <person name="Barrangou R."/>
            <person name="Klaenhammer T.R."/>
            <person name="Caufield P.W."/>
            <person name="Cui Y."/>
            <person name="Zhang H."/>
            <person name="O'Toole P.W."/>
        </authorList>
    </citation>
    <scope>NUCLEOTIDE SEQUENCE [LARGE SCALE GENOMIC DNA]</scope>
    <source>
        <strain evidence="6 7">DSM 22301</strain>
    </source>
</reference>
<feature type="active site" description="Charge relay system" evidence="3">
    <location>
        <position position="307"/>
    </location>
</feature>
<dbReference type="Gene3D" id="3.40.50.10740">
    <property type="entry name" value="Class I glutamine amidotransferase-like"/>
    <property type="match status" value="1"/>
</dbReference>
<dbReference type="PANTHER" id="PTHR30237:SF5">
    <property type="entry name" value="CARBOXYPEPTIDASE VC_A0337-RELATED"/>
    <property type="match status" value="1"/>
</dbReference>
<dbReference type="InterPro" id="IPR003507">
    <property type="entry name" value="S66_fam"/>
</dbReference>
<evidence type="ECO:0000256" key="3">
    <source>
        <dbReference type="PIRSR" id="PIRSR028757-1"/>
    </source>
</evidence>
<dbReference type="CDD" id="cd07062">
    <property type="entry name" value="Peptidase_S66_mccF_like"/>
    <property type="match status" value="1"/>
</dbReference>
<organism evidence="6 7">
    <name type="scientific">Pediococcus ethanolidurans</name>
    <dbReference type="NCBI Taxonomy" id="319653"/>
    <lineage>
        <taxon>Bacteria</taxon>
        <taxon>Bacillati</taxon>
        <taxon>Bacillota</taxon>
        <taxon>Bacilli</taxon>
        <taxon>Lactobacillales</taxon>
        <taxon>Lactobacillaceae</taxon>
        <taxon>Pediococcus</taxon>
    </lineage>
</organism>
<dbReference type="InterPro" id="IPR027461">
    <property type="entry name" value="Carboxypeptidase_A_C_sf"/>
</dbReference>
<dbReference type="GO" id="GO:0016787">
    <property type="term" value="F:hydrolase activity"/>
    <property type="evidence" value="ECO:0007669"/>
    <property type="project" value="UniProtKB-KW"/>
</dbReference>
<evidence type="ECO:0000313" key="6">
    <source>
        <dbReference type="EMBL" id="KRN81791.1"/>
    </source>
</evidence>
<comment type="similarity">
    <text evidence="1">Belongs to the peptidase S66 family.</text>
</comment>
<evidence type="ECO:0000259" key="5">
    <source>
        <dbReference type="Pfam" id="PF17676"/>
    </source>
</evidence>
<feature type="domain" description="LD-carboxypeptidase C-terminal" evidence="5">
    <location>
        <begin position="207"/>
        <end position="321"/>
    </location>
</feature>
<name>A0A0R2JX70_9LACO</name>
<protein>
    <submittedName>
        <fullName evidence="6">Microcin immunity protein</fullName>
    </submittedName>
</protein>
<dbReference type="PANTHER" id="PTHR30237">
    <property type="entry name" value="MURAMOYLTETRAPEPTIDE CARBOXYPEPTIDASE"/>
    <property type="match status" value="1"/>
</dbReference>
<dbReference type="InterPro" id="IPR040449">
    <property type="entry name" value="Peptidase_S66_N"/>
</dbReference>
<feature type="active site" description="Nucleophile" evidence="3">
    <location>
        <position position="115"/>
    </location>
</feature>
<dbReference type="SUPFAM" id="SSF141986">
    <property type="entry name" value="LD-carboxypeptidase A C-terminal domain-like"/>
    <property type="match status" value="1"/>
</dbReference>